<dbReference type="RefSeq" id="WP_184217692.1">
    <property type="nucleotide sequence ID" value="NZ_JACHIP010000004.1"/>
</dbReference>
<evidence type="ECO:0000313" key="2">
    <source>
        <dbReference type="EMBL" id="MBB5058199.1"/>
    </source>
</evidence>
<dbReference type="PANTHER" id="PTHR43355:SF2">
    <property type="entry name" value="FLAVIN REDUCTASE (NADPH)"/>
    <property type="match status" value="1"/>
</dbReference>
<dbReference type="GO" id="GO:0016646">
    <property type="term" value="F:oxidoreductase activity, acting on the CH-NH group of donors, NAD or NADP as acceptor"/>
    <property type="evidence" value="ECO:0007669"/>
    <property type="project" value="TreeGrafter"/>
</dbReference>
<dbReference type="InterPro" id="IPR051606">
    <property type="entry name" value="Polyketide_Oxido-like"/>
</dbReference>
<keyword evidence="3" id="KW-1185">Reference proteome</keyword>
<proteinExistence type="predicted"/>
<evidence type="ECO:0000259" key="1">
    <source>
        <dbReference type="Pfam" id="PF13460"/>
    </source>
</evidence>
<sequence>MHIAIFGANGRTGSLLTGRALAAGHTVSALVREPKKFPYAARCRVVEGSVFDPAAISATLRDTDAVFSALGAHSPFKKEDVLERAMPLITAAMEQYGPSRLIALGSAGALPNSLDKQASWRRWIVQKIVYNVFLKYPVASQIFQYAILSHSNLDWTMVMPPMLTGGPAKGHYRIDPDALPHNGSSISRSDVADFMMLQLTNSQWIKKGVYITW</sequence>
<dbReference type="InterPro" id="IPR016040">
    <property type="entry name" value="NAD(P)-bd_dom"/>
</dbReference>
<protein>
    <submittedName>
        <fullName evidence="2">Putative NADH-flavin reductase</fullName>
    </submittedName>
</protein>
<accession>A0A7W7ZEM1</accession>
<dbReference type="AlphaFoldDB" id="A0A7W7ZEM1"/>
<name>A0A7W7ZEM1_9BACT</name>
<reference evidence="2 3" key="1">
    <citation type="submission" date="2020-08" db="EMBL/GenBank/DDBJ databases">
        <title>Genomic Encyclopedia of Type Strains, Phase IV (KMG-V): Genome sequencing to study the core and pangenomes of soil and plant-associated prokaryotes.</title>
        <authorList>
            <person name="Whitman W."/>
        </authorList>
    </citation>
    <scope>NUCLEOTIDE SEQUENCE [LARGE SCALE GENOMIC DNA]</scope>
    <source>
        <strain evidence="2 3">M8UP14</strain>
    </source>
</reference>
<evidence type="ECO:0000313" key="3">
    <source>
        <dbReference type="Proteomes" id="UP000540989"/>
    </source>
</evidence>
<dbReference type="SUPFAM" id="SSF51735">
    <property type="entry name" value="NAD(P)-binding Rossmann-fold domains"/>
    <property type="match status" value="1"/>
</dbReference>
<dbReference type="PANTHER" id="PTHR43355">
    <property type="entry name" value="FLAVIN REDUCTASE (NADPH)"/>
    <property type="match status" value="1"/>
</dbReference>
<dbReference type="Proteomes" id="UP000540989">
    <property type="component" value="Unassembled WGS sequence"/>
</dbReference>
<comment type="caution">
    <text evidence="2">The sequence shown here is derived from an EMBL/GenBank/DDBJ whole genome shotgun (WGS) entry which is preliminary data.</text>
</comment>
<dbReference type="EMBL" id="JACHIP010000004">
    <property type="protein sequence ID" value="MBB5058199.1"/>
    <property type="molecule type" value="Genomic_DNA"/>
</dbReference>
<dbReference type="CDD" id="cd05244">
    <property type="entry name" value="BVR-B_like_SDR_a"/>
    <property type="match status" value="1"/>
</dbReference>
<dbReference type="Gene3D" id="3.40.50.720">
    <property type="entry name" value="NAD(P)-binding Rossmann-like Domain"/>
    <property type="match status" value="1"/>
</dbReference>
<feature type="domain" description="NAD(P)-binding" evidence="1">
    <location>
        <begin position="7"/>
        <end position="201"/>
    </location>
</feature>
<gene>
    <name evidence="2" type="ORF">HDF16_002913</name>
</gene>
<dbReference type="Pfam" id="PF13460">
    <property type="entry name" value="NAD_binding_10"/>
    <property type="match status" value="1"/>
</dbReference>
<organism evidence="2 3">
    <name type="scientific">Granulicella aggregans</name>
    <dbReference type="NCBI Taxonomy" id="474949"/>
    <lineage>
        <taxon>Bacteria</taxon>
        <taxon>Pseudomonadati</taxon>
        <taxon>Acidobacteriota</taxon>
        <taxon>Terriglobia</taxon>
        <taxon>Terriglobales</taxon>
        <taxon>Acidobacteriaceae</taxon>
        <taxon>Granulicella</taxon>
    </lineage>
</organism>
<dbReference type="InterPro" id="IPR036291">
    <property type="entry name" value="NAD(P)-bd_dom_sf"/>
</dbReference>